<dbReference type="RefSeq" id="XP_073900871.1">
    <property type="nucleotide sequence ID" value="XM_074044770.1"/>
</dbReference>
<dbReference type="Proteomes" id="UP001732720">
    <property type="component" value="Chromosome 11"/>
</dbReference>
<organism evidence="1 2">
    <name type="scientific">Castor canadensis</name>
    <name type="common">American beaver</name>
    <dbReference type="NCBI Taxonomy" id="51338"/>
    <lineage>
        <taxon>Eukaryota</taxon>
        <taxon>Metazoa</taxon>
        <taxon>Chordata</taxon>
        <taxon>Craniata</taxon>
        <taxon>Vertebrata</taxon>
        <taxon>Euteleostomi</taxon>
        <taxon>Mammalia</taxon>
        <taxon>Eutheria</taxon>
        <taxon>Euarchontoglires</taxon>
        <taxon>Glires</taxon>
        <taxon>Rodentia</taxon>
        <taxon>Castorimorpha</taxon>
        <taxon>Castoridae</taxon>
        <taxon>Castor</taxon>
    </lineage>
</organism>
<keyword evidence="1" id="KW-1185">Reference proteome</keyword>
<evidence type="ECO:0000313" key="1">
    <source>
        <dbReference type="Proteomes" id="UP001732720"/>
    </source>
</evidence>
<name>A0AC58K7S2_CASCN</name>
<gene>
    <name evidence="2" type="primary">LOC141413634</name>
</gene>
<protein>
    <submittedName>
        <fullName evidence="2">Uncharacterized protein</fullName>
    </submittedName>
</protein>
<reference evidence="2" key="1">
    <citation type="submission" date="2025-08" db="UniProtKB">
        <authorList>
            <consortium name="RefSeq"/>
        </authorList>
    </citation>
    <scope>IDENTIFICATION</scope>
</reference>
<accession>A0AC58K7S2</accession>
<sequence>MSLVPVGGAGRGLRKPAPLCGATGALEGHYSLAPSFRFRFSAVSLPPYNTWRLKCLRALNNSQAARRLLLWRPGERPEARPSWGLPARLLVAALRPKPGSCPELGAGRQRRGPAGQRRRELAAGMPRRCVGTSRSRRGVRRLWGRRWGAGKYRGCGARRRVRSSVREMCSVSAERLQDCRPPLGRRQAAETCGSTELNKASGTPGNAGSLEAARDPRAVWVNGAVGEPEVVGSVGSVWVTGSGEEEADCRSPGGCQRKGRPSSLGHGSILELWLKVQAMRVASGCWEGSRVELLPVPAGQGSFELGVPGRASWLETSQSGVTGPWVRGQARSYPGTSGLTCAVGLGAGCERASGRCGQAQAGLALPPLGVPRVVEEVGCAGALVPWEGGQTPGLSEVRGWPEAVEVPRAREVEMGCGHAPGLGRRGQLVPVPGALAQHAICGNTPGLWGRGQAMGVSDAPRAVEEEAIAGGPLDMWQRRQEVENIGSGDITDLWGTGQSVWLPGATEEESRCAGDPGFRGKGQDMWVETGCGGDPGSGGAAQTPVLSALGEQEAGSQGARGLCGLEQAVVVPRALEKETHCVSIPGIWETGQLPGLSPAVVVPGDRGEGTSYGSTPGLWDRQQALQVPVPEARPGLAGGEKLSGSVLSPWERRQVLGEQMALVPGPVDQEAGWGAGSCQCGRRQAMGMSETVGLSKAAALPKHRGTSTGVPLALSMPSRVPAPVCVSGSECQESNSGDGLNPLERVHAIGMPMAPEELWSVVEDTGSGAIPHSWGRRQTVGLPVAPELPRSLEVETGSGGLLGRRQTAGIPVVAELSPAGGGPVQEEIGSGDVSDLGGERETEGGPADTKGSIRMGMPASARMSGPIWEKTGSGGISCLSGDRQTAGVSRAVGLPELTGEDTLSEGLLGLSGRRQTVGMPVAASVSVTVETPAASEVPGPLKVRDSSSGDGSRMWRSRTTGVSTAARVPGPVEGEAGSEGVPGLWRNRCSRTIPEAVPLPLGMLAAVRVPMAGCVPAAVWVTGSSGEEESESVSGLTVAMRQSTQGAQALGKEMGGREVLGLARRGQAVGASYAWGCPRTVGEDTAYENVPGAARTRTAVSRASREEMDLGHFRNHPQQSGRRQGGRGVEVRSRGSDVPESYMGEDRLRGAFH</sequence>
<proteinExistence type="predicted"/>
<evidence type="ECO:0000313" key="2">
    <source>
        <dbReference type="RefSeq" id="XP_073900871.1"/>
    </source>
</evidence>